<name>A0AA48W9R1_9BURK</name>
<sequence>MYTSLAATSGTLRQLLAEAMASDIGPSGLAAFFTGTTVVSLETPQEMMSASRQGLSVWLYRVTRDDNRLNDPPVVRTLPSGRTEIVPPPLPLRLHYLITPIASGSADSPETEQRILGRALQLFHTYPVLAGALLRSDLAGSDAEVHVHLEALGLDEITRVWEALEGSYQLSVSYEVTLANIQSEATPLRVELVESVRAGMAAIVARVA</sequence>
<feature type="domain" description="Pvc16 N-terminal" evidence="1">
    <location>
        <begin position="10"/>
        <end position="193"/>
    </location>
</feature>
<proteinExistence type="predicted"/>
<dbReference type="Pfam" id="PF14065">
    <property type="entry name" value="Pvc16_N"/>
    <property type="match status" value="1"/>
</dbReference>
<keyword evidence="3" id="KW-1185">Reference proteome</keyword>
<dbReference type="RefSeq" id="WP_206088195.1">
    <property type="nucleotide sequence ID" value="NZ_CP065053.1"/>
</dbReference>
<evidence type="ECO:0000313" key="3">
    <source>
        <dbReference type="Proteomes" id="UP000662888"/>
    </source>
</evidence>
<dbReference type="InterPro" id="IPR025351">
    <property type="entry name" value="Pvc16_N"/>
</dbReference>
<dbReference type="Proteomes" id="UP000662888">
    <property type="component" value="Chromosome"/>
</dbReference>
<accession>A0AA48W9R1</accession>
<evidence type="ECO:0000259" key="1">
    <source>
        <dbReference type="Pfam" id="PF14065"/>
    </source>
</evidence>
<dbReference type="EMBL" id="CP065053">
    <property type="protein sequence ID" value="QPI48585.1"/>
    <property type="molecule type" value="Genomic_DNA"/>
</dbReference>
<protein>
    <submittedName>
        <fullName evidence="2">DUF4255 domain-containing protein</fullName>
    </submittedName>
</protein>
<reference evidence="2 3" key="1">
    <citation type="submission" date="2020-11" db="EMBL/GenBank/DDBJ databases">
        <authorList>
            <person name="Sun Q."/>
        </authorList>
    </citation>
    <scope>NUCLEOTIDE SEQUENCE [LARGE SCALE GENOMIC DNA]</scope>
    <source>
        <strain evidence="2 3">P8398</strain>
    </source>
</reference>
<organism evidence="2 3">
    <name type="scientific">Massilia antarctica</name>
    <dbReference type="NCBI Taxonomy" id="2765360"/>
    <lineage>
        <taxon>Bacteria</taxon>
        <taxon>Pseudomonadati</taxon>
        <taxon>Pseudomonadota</taxon>
        <taxon>Betaproteobacteria</taxon>
        <taxon>Burkholderiales</taxon>
        <taxon>Oxalobacteraceae</taxon>
        <taxon>Telluria group</taxon>
        <taxon>Massilia</taxon>
    </lineage>
</organism>
<evidence type="ECO:0000313" key="2">
    <source>
        <dbReference type="EMBL" id="QPI48585.1"/>
    </source>
</evidence>
<gene>
    <name evidence="2" type="ORF">IV454_24110</name>
</gene>